<evidence type="ECO:0000259" key="2">
    <source>
        <dbReference type="Pfam" id="PF18962"/>
    </source>
</evidence>
<evidence type="ECO:0000313" key="3">
    <source>
        <dbReference type="EMBL" id="MBK0401639.1"/>
    </source>
</evidence>
<organism evidence="3 4">
    <name type="scientific">Adhaeribacter terrigena</name>
    <dbReference type="NCBI Taxonomy" id="2793070"/>
    <lineage>
        <taxon>Bacteria</taxon>
        <taxon>Pseudomonadati</taxon>
        <taxon>Bacteroidota</taxon>
        <taxon>Cytophagia</taxon>
        <taxon>Cytophagales</taxon>
        <taxon>Hymenobacteraceae</taxon>
        <taxon>Adhaeribacter</taxon>
    </lineage>
</organism>
<dbReference type="Pfam" id="PF18962">
    <property type="entry name" value="Por_Secre_tail"/>
    <property type="match status" value="1"/>
</dbReference>
<gene>
    <name evidence="3" type="ORF">I5M27_01500</name>
</gene>
<keyword evidence="1" id="KW-0732">Signal</keyword>
<evidence type="ECO:0000256" key="1">
    <source>
        <dbReference type="SAM" id="SignalP"/>
    </source>
</evidence>
<reference evidence="3 4" key="1">
    <citation type="submission" date="2020-12" db="EMBL/GenBank/DDBJ databases">
        <title>Bacterial novel species Adhaeribacter sp. BT258 isolated from soil.</title>
        <authorList>
            <person name="Jung H.-Y."/>
        </authorList>
    </citation>
    <scope>NUCLEOTIDE SEQUENCE [LARGE SCALE GENOMIC DNA]</scope>
    <source>
        <strain evidence="3 4">BT258</strain>
    </source>
</reference>
<dbReference type="Proteomes" id="UP000644147">
    <property type="component" value="Unassembled WGS sequence"/>
</dbReference>
<feature type="chain" id="PRO_5047171330" evidence="1">
    <location>
        <begin position="21"/>
        <end position="217"/>
    </location>
</feature>
<comment type="caution">
    <text evidence="3">The sequence shown here is derived from an EMBL/GenBank/DDBJ whole genome shotgun (WGS) entry which is preliminary data.</text>
</comment>
<name>A0ABS1BX57_9BACT</name>
<dbReference type="RefSeq" id="WP_200504262.1">
    <property type="nucleotide sequence ID" value="NZ_JAEHFX010000001.1"/>
</dbReference>
<dbReference type="InterPro" id="IPR026444">
    <property type="entry name" value="Secre_tail"/>
</dbReference>
<sequence length="217" mass="23657">MKKILLLLLFVAGFSRISAAQSVVFAFDSIWAPPYICQASHFDVEVFGTVADGSIQYGTQSFSVRNDTILVQFYFVAGPGPAMPYPLYRKINVPAPWTFGPYKIVAQGIYNGQVHQTINSRISICSGVSGLPKTDKKAMKIKLYPNPAQDFISFEATGITGSAAVATIKDLTGKTCLTEKTETSQKNRFSVAALPAGIYVLQLQTEKGVVSQKFIKQ</sequence>
<feature type="signal peptide" evidence="1">
    <location>
        <begin position="1"/>
        <end position="20"/>
    </location>
</feature>
<proteinExistence type="predicted"/>
<keyword evidence="4" id="KW-1185">Reference proteome</keyword>
<feature type="domain" description="Secretion system C-terminal sorting" evidence="2">
    <location>
        <begin position="143"/>
        <end position="215"/>
    </location>
</feature>
<accession>A0ABS1BX57</accession>
<evidence type="ECO:0000313" key="4">
    <source>
        <dbReference type="Proteomes" id="UP000644147"/>
    </source>
</evidence>
<dbReference type="NCBIfam" id="TIGR04183">
    <property type="entry name" value="Por_Secre_tail"/>
    <property type="match status" value="1"/>
</dbReference>
<protein>
    <submittedName>
        <fullName evidence="3">T9SS type A sorting domain-containing protein</fullName>
    </submittedName>
</protein>
<dbReference type="EMBL" id="JAEHFX010000001">
    <property type="protein sequence ID" value="MBK0401639.1"/>
    <property type="molecule type" value="Genomic_DNA"/>
</dbReference>